<sequence>MNFDLSPFGVRELTALITAAEKRKSALARRRPINIVRAELIAFAANAGYEIAELLGTRAEAPTEKRKKAARKTGKVAVKYRDPENRRNTWTGRGSQPRWLREKVRRGQSAADFLVQGLAMPTANTKSIGKRTVFKQA</sequence>
<keyword evidence="4" id="KW-0238">DNA-binding</keyword>
<accession>A0ABU7WFW9</accession>
<evidence type="ECO:0000256" key="3">
    <source>
        <dbReference type="ARBA" id="ARBA00022490"/>
    </source>
</evidence>
<dbReference type="EMBL" id="JAZHBM010000002">
    <property type="protein sequence ID" value="MEF3082086.1"/>
    <property type="molecule type" value="Genomic_DNA"/>
</dbReference>
<dbReference type="Pfam" id="PF00816">
    <property type="entry name" value="Histone_HNS"/>
    <property type="match status" value="1"/>
</dbReference>
<dbReference type="PANTHER" id="PTHR38097:SF2">
    <property type="entry name" value="DNA-BINDING PROTEIN STPA"/>
    <property type="match status" value="1"/>
</dbReference>
<evidence type="ECO:0000256" key="2">
    <source>
        <dbReference type="ARBA" id="ARBA00010610"/>
    </source>
</evidence>
<evidence type="ECO:0000256" key="4">
    <source>
        <dbReference type="ARBA" id="ARBA00023125"/>
    </source>
</evidence>
<dbReference type="PANTHER" id="PTHR38097">
    <property type="match status" value="1"/>
</dbReference>
<keyword evidence="3" id="KW-0963">Cytoplasm</keyword>
<evidence type="ECO:0000256" key="5">
    <source>
        <dbReference type="SAM" id="MobiDB-lite"/>
    </source>
</evidence>
<comment type="similarity">
    <text evidence="2">Belongs to the histone-like protein H-NS family.</text>
</comment>
<comment type="caution">
    <text evidence="7">The sequence shown here is derived from an EMBL/GenBank/DDBJ whole genome shotgun (WGS) entry which is preliminary data.</text>
</comment>
<evidence type="ECO:0000313" key="7">
    <source>
        <dbReference type="EMBL" id="MEF3082086.1"/>
    </source>
</evidence>
<dbReference type="SUPFAM" id="SSF81273">
    <property type="entry name" value="H-NS histone-like proteins"/>
    <property type="match status" value="1"/>
</dbReference>
<proteinExistence type="inferred from homology"/>
<feature type="region of interest" description="Disordered" evidence="5">
    <location>
        <begin position="82"/>
        <end position="102"/>
    </location>
</feature>
<protein>
    <submittedName>
        <fullName evidence="7">H-NS histone family protein</fullName>
    </submittedName>
</protein>
<keyword evidence="8" id="KW-1185">Reference proteome</keyword>
<dbReference type="Gene3D" id="4.10.430.10">
    <property type="entry name" value="Histone-like protein H-NS, C-terminal domain"/>
    <property type="match status" value="1"/>
</dbReference>
<evidence type="ECO:0000256" key="1">
    <source>
        <dbReference type="ARBA" id="ARBA00004453"/>
    </source>
</evidence>
<gene>
    <name evidence="7" type="ORF">V3391_07640</name>
</gene>
<dbReference type="InterPro" id="IPR027444">
    <property type="entry name" value="H-NS_C_dom"/>
</dbReference>
<evidence type="ECO:0000259" key="6">
    <source>
        <dbReference type="SMART" id="SM00528"/>
    </source>
</evidence>
<dbReference type="RefSeq" id="WP_332077844.1">
    <property type="nucleotide sequence ID" value="NZ_JAZHBM010000002.1"/>
</dbReference>
<name>A0ABU7WFW9_9GAMM</name>
<dbReference type="SMART" id="SM00528">
    <property type="entry name" value="HNS"/>
    <property type="match status" value="1"/>
</dbReference>
<comment type="subcellular location">
    <subcellularLocation>
        <location evidence="1">Cytoplasm</location>
        <location evidence="1">Nucleoid</location>
    </subcellularLocation>
</comment>
<evidence type="ECO:0000313" key="8">
    <source>
        <dbReference type="Proteomes" id="UP001358324"/>
    </source>
</evidence>
<feature type="domain" description="DNA-binding protein H-NS-like C-terminal" evidence="6">
    <location>
        <begin position="68"/>
        <end position="115"/>
    </location>
</feature>
<organism evidence="7 8">
    <name type="scientific">Luteimonas flava</name>
    <dbReference type="NCBI Taxonomy" id="3115822"/>
    <lineage>
        <taxon>Bacteria</taxon>
        <taxon>Pseudomonadati</taxon>
        <taxon>Pseudomonadota</taxon>
        <taxon>Gammaproteobacteria</taxon>
        <taxon>Lysobacterales</taxon>
        <taxon>Lysobacteraceae</taxon>
        <taxon>Luteimonas</taxon>
    </lineage>
</organism>
<dbReference type="Proteomes" id="UP001358324">
    <property type="component" value="Unassembled WGS sequence"/>
</dbReference>
<reference evidence="7 8" key="1">
    <citation type="submission" date="2024-01" db="EMBL/GenBank/DDBJ databases">
        <title>Novel species of the genus Luteimonas isolated from rivers.</title>
        <authorList>
            <person name="Lu H."/>
        </authorList>
    </citation>
    <scope>NUCLEOTIDE SEQUENCE [LARGE SCALE GENOMIC DNA]</scope>
    <source>
        <strain evidence="7 8">SMYT11W</strain>
    </source>
</reference>
<dbReference type="InterPro" id="IPR037150">
    <property type="entry name" value="H-NS_C_dom_sf"/>
</dbReference>